<evidence type="ECO:0000313" key="3">
    <source>
        <dbReference type="Proteomes" id="UP000636479"/>
    </source>
</evidence>
<gene>
    <name evidence="2" type="ORF">MIND_00816700</name>
</gene>
<dbReference type="EMBL" id="JACAZF010000007">
    <property type="protein sequence ID" value="KAF7298694.1"/>
    <property type="molecule type" value="Genomic_DNA"/>
</dbReference>
<protein>
    <submittedName>
        <fullName evidence="2">NADH:flavin oxidoreductase/NADH oxidase</fullName>
    </submittedName>
</protein>
<dbReference type="OrthoDB" id="276546at2759"/>
<organism evidence="2 3">
    <name type="scientific">Mycena indigotica</name>
    <dbReference type="NCBI Taxonomy" id="2126181"/>
    <lineage>
        <taxon>Eukaryota</taxon>
        <taxon>Fungi</taxon>
        <taxon>Dikarya</taxon>
        <taxon>Basidiomycota</taxon>
        <taxon>Agaricomycotina</taxon>
        <taxon>Agaricomycetes</taxon>
        <taxon>Agaricomycetidae</taxon>
        <taxon>Agaricales</taxon>
        <taxon>Marasmiineae</taxon>
        <taxon>Mycenaceae</taxon>
        <taxon>Mycena</taxon>
    </lineage>
</organism>
<dbReference type="AlphaFoldDB" id="A0A8H6VYD6"/>
<dbReference type="GeneID" id="59347356"/>
<name>A0A8H6VYD6_9AGAR</name>
<dbReference type="InterPro" id="IPR045247">
    <property type="entry name" value="Oye-like"/>
</dbReference>
<dbReference type="Gene3D" id="3.20.20.70">
    <property type="entry name" value="Aldolase class I"/>
    <property type="match status" value="1"/>
</dbReference>
<dbReference type="GO" id="GO:0010181">
    <property type="term" value="F:FMN binding"/>
    <property type="evidence" value="ECO:0007669"/>
    <property type="project" value="InterPro"/>
</dbReference>
<keyword evidence="3" id="KW-1185">Reference proteome</keyword>
<feature type="domain" description="NADH:flavin oxidoreductase/NADH oxidase N-terminal" evidence="1">
    <location>
        <begin position="6"/>
        <end position="349"/>
    </location>
</feature>
<dbReference type="FunFam" id="3.20.20.70:FF:000138">
    <property type="entry name" value="NADPH dehydrogenase 1"/>
    <property type="match status" value="1"/>
</dbReference>
<dbReference type="Pfam" id="PF00724">
    <property type="entry name" value="Oxidored_FMN"/>
    <property type="match status" value="1"/>
</dbReference>
<dbReference type="RefSeq" id="XP_037218082.1">
    <property type="nucleotide sequence ID" value="XM_037364840.1"/>
</dbReference>
<dbReference type="InterPro" id="IPR001155">
    <property type="entry name" value="OxRdtase_FMN_N"/>
</dbReference>
<reference evidence="2" key="1">
    <citation type="submission" date="2020-05" db="EMBL/GenBank/DDBJ databases">
        <title>Mycena genomes resolve the evolution of fungal bioluminescence.</title>
        <authorList>
            <person name="Tsai I.J."/>
        </authorList>
    </citation>
    <scope>NUCLEOTIDE SEQUENCE</scope>
    <source>
        <strain evidence="2">171206Taipei</strain>
    </source>
</reference>
<comment type="caution">
    <text evidence="2">The sequence shown here is derived from an EMBL/GenBank/DDBJ whole genome shotgun (WGS) entry which is preliminary data.</text>
</comment>
<proteinExistence type="predicted"/>
<dbReference type="SUPFAM" id="SSF51395">
    <property type="entry name" value="FMN-linked oxidoreductases"/>
    <property type="match status" value="1"/>
</dbReference>
<dbReference type="GO" id="GO:0003959">
    <property type="term" value="F:NADPH dehydrogenase activity"/>
    <property type="evidence" value="ECO:0007669"/>
    <property type="project" value="TreeGrafter"/>
</dbReference>
<dbReference type="PANTHER" id="PTHR22893:SF91">
    <property type="entry name" value="NADPH DEHYDROGENASE 2-RELATED"/>
    <property type="match status" value="1"/>
</dbReference>
<evidence type="ECO:0000259" key="1">
    <source>
        <dbReference type="Pfam" id="PF00724"/>
    </source>
</evidence>
<evidence type="ECO:0000313" key="2">
    <source>
        <dbReference type="EMBL" id="KAF7298694.1"/>
    </source>
</evidence>
<sequence length="380" mass="42255">MSSAPLFQPTTLGAGIQLQHRVVLSPLTRLRTDENQVPLLPLVKEYYTQRASTVGTLLITESTFVAAKAGGYPYMPGIWNQNQINAWKEIVDSVHAKGSFIFLQLLALGRGAMPAVLRAIDPSFPYVGASDIPVDPSAEERPRPLTIAETAEYVELYKQATKNAVEAGFDGIEIHNANGCLLDQFIQDVSNNRTDDYGGSIENRSRMTLEVVKAVAEIIGEERVSIRFSPWSPFAGMGMKDPVPTFSYILEQLKSRHPRLAYIHLIEPRIAANESLELTEDNASQSNEHFHKIWAGDGTRKIIRTGGFTRQSALEFSERNPNNGLVAFGRQFIANPDLPLRLKHDVALNPYDRATFYLPGNEPRGYTDQPFAKELDSLRG</sequence>
<accession>A0A8H6VYD6</accession>
<dbReference type="Proteomes" id="UP000636479">
    <property type="component" value="Unassembled WGS sequence"/>
</dbReference>
<dbReference type="CDD" id="cd02933">
    <property type="entry name" value="OYE_like_FMN"/>
    <property type="match status" value="1"/>
</dbReference>
<dbReference type="InterPro" id="IPR013785">
    <property type="entry name" value="Aldolase_TIM"/>
</dbReference>
<dbReference type="PANTHER" id="PTHR22893">
    <property type="entry name" value="NADH OXIDOREDUCTASE-RELATED"/>
    <property type="match status" value="1"/>
</dbReference>